<evidence type="ECO:0000256" key="8">
    <source>
        <dbReference type="HAMAP-Rule" id="MF_00140"/>
    </source>
</evidence>
<dbReference type="GO" id="GO:0005524">
    <property type="term" value="F:ATP binding"/>
    <property type="evidence" value="ECO:0007669"/>
    <property type="project" value="UniProtKB-UniRule"/>
</dbReference>
<evidence type="ECO:0000313" key="10">
    <source>
        <dbReference type="EMBL" id="VEJ31234.1"/>
    </source>
</evidence>
<name>A0A3S4YU81_9MICC</name>
<dbReference type="InterPro" id="IPR050203">
    <property type="entry name" value="Trp-tRNA_synthetase"/>
</dbReference>
<comment type="catalytic activity">
    <reaction evidence="7 8">
        <text>tRNA(Trp) + L-tryptophan + ATP = L-tryptophyl-tRNA(Trp) + AMP + diphosphate + H(+)</text>
        <dbReference type="Rhea" id="RHEA:24080"/>
        <dbReference type="Rhea" id="RHEA-COMP:9671"/>
        <dbReference type="Rhea" id="RHEA-COMP:9705"/>
        <dbReference type="ChEBI" id="CHEBI:15378"/>
        <dbReference type="ChEBI" id="CHEBI:30616"/>
        <dbReference type="ChEBI" id="CHEBI:33019"/>
        <dbReference type="ChEBI" id="CHEBI:57912"/>
        <dbReference type="ChEBI" id="CHEBI:78442"/>
        <dbReference type="ChEBI" id="CHEBI:78535"/>
        <dbReference type="ChEBI" id="CHEBI:456215"/>
        <dbReference type="EC" id="6.1.1.2"/>
    </reaction>
</comment>
<proteinExistence type="inferred from homology"/>
<comment type="subcellular location">
    <subcellularLocation>
        <location evidence="8">Cytoplasm</location>
    </subcellularLocation>
</comment>
<dbReference type="GO" id="GO:0005829">
    <property type="term" value="C:cytosol"/>
    <property type="evidence" value="ECO:0007669"/>
    <property type="project" value="TreeGrafter"/>
</dbReference>
<dbReference type="EMBL" id="LR134521">
    <property type="protein sequence ID" value="VEJ31234.1"/>
    <property type="molecule type" value="Genomic_DNA"/>
</dbReference>
<feature type="binding site" evidence="8">
    <location>
        <position position="164"/>
    </location>
    <ligand>
        <name>L-tryptophan</name>
        <dbReference type="ChEBI" id="CHEBI:57912"/>
    </ligand>
</feature>
<keyword evidence="3 8" id="KW-0547">Nucleotide-binding</keyword>
<feature type="binding site" evidence="8">
    <location>
        <begin position="45"/>
        <end position="46"/>
    </location>
    <ligand>
        <name>ATP</name>
        <dbReference type="ChEBI" id="CHEBI:30616"/>
    </ligand>
</feature>
<comment type="function">
    <text evidence="8">Catalyzes the attachment of tryptophan to tRNA(Trp).</text>
</comment>
<accession>A0A3S4YU81</accession>
<keyword evidence="8" id="KW-0963">Cytoplasm</keyword>
<keyword evidence="6 8" id="KW-0030">Aminoacyl-tRNA synthetase</keyword>
<feature type="binding site" evidence="8">
    <location>
        <begin position="36"/>
        <end position="38"/>
    </location>
    <ligand>
        <name>ATP</name>
        <dbReference type="ChEBI" id="CHEBI:30616"/>
    </ligand>
</feature>
<feature type="binding site" evidence="8">
    <location>
        <begin position="176"/>
        <end position="178"/>
    </location>
    <ligand>
        <name>ATP</name>
        <dbReference type="ChEBI" id="CHEBI:30616"/>
    </ligand>
</feature>
<dbReference type="PRINTS" id="PR01039">
    <property type="entry name" value="TRNASYNTHTRP"/>
</dbReference>
<dbReference type="InterPro" id="IPR024109">
    <property type="entry name" value="Trp-tRNA-ligase_bac-type"/>
</dbReference>
<dbReference type="STRING" id="762948.HMPREF0733_11355"/>
<sequence length="363" mass="40163">MRPLKKVSIMSDEKKQDKSLIPNASLDRVRVYSGAQPSADSMHLGNYIGAVNNWVALQEDPANECLFFIPDMHAITVPQDPQSLRERTRLTAAQYIAAGIDPARSPFFVQSQVPEHAQLAWVLNCFTGFGEASRMTQFKDKSQKQGADNASVGLFTYPVLMAADILLYQVDGVPVGEDQRQHLELTRNLAQRFNSRFGETFVVPEPIIMKETAKIYDLQEPTSKMSKSAASDKGLIKLLDEPKATVKKIKSAVTDDGSVIAYDREAKPGVSNLLSIYSAMTGESIDSLVKRYEGKMYGHLKVDLADVVVEKLSPLRERTLELMADPAELDRLLALGAQKAREIATVTIENVYDKVGFLPAQRG</sequence>
<dbReference type="Pfam" id="PF00579">
    <property type="entry name" value="tRNA-synt_1b"/>
    <property type="match status" value="1"/>
</dbReference>
<dbReference type="Proteomes" id="UP000270988">
    <property type="component" value="Chromosome"/>
</dbReference>
<comment type="subunit">
    <text evidence="8">Homodimer.</text>
</comment>
<evidence type="ECO:0000256" key="4">
    <source>
        <dbReference type="ARBA" id="ARBA00022840"/>
    </source>
</evidence>
<evidence type="ECO:0000256" key="7">
    <source>
        <dbReference type="ARBA" id="ARBA00049929"/>
    </source>
</evidence>
<dbReference type="GO" id="GO:0006436">
    <property type="term" value="P:tryptophanyl-tRNA aminoacylation"/>
    <property type="evidence" value="ECO:0007669"/>
    <property type="project" value="UniProtKB-UniRule"/>
</dbReference>
<dbReference type="InterPro" id="IPR014729">
    <property type="entry name" value="Rossmann-like_a/b/a_fold"/>
</dbReference>
<dbReference type="InterPro" id="IPR001412">
    <property type="entry name" value="aa-tRNA-synth_I_CS"/>
</dbReference>
<dbReference type="GO" id="GO:0004830">
    <property type="term" value="F:tryptophan-tRNA ligase activity"/>
    <property type="evidence" value="ECO:0007669"/>
    <property type="project" value="UniProtKB-UniRule"/>
</dbReference>
<dbReference type="InterPro" id="IPR002306">
    <property type="entry name" value="Trp-tRNA-ligase"/>
</dbReference>
<feature type="short sequence motif" description="'KMSKS' region" evidence="8">
    <location>
        <begin position="224"/>
        <end position="228"/>
    </location>
</feature>
<gene>
    <name evidence="8 10" type="primary">trpS</name>
    <name evidence="10" type="ORF">NCTC10918_02539</name>
</gene>
<dbReference type="CDD" id="cd00806">
    <property type="entry name" value="TrpRS_core"/>
    <property type="match status" value="1"/>
</dbReference>
<keyword evidence="2 8" id="KW-0436">Ligase</keyword>
<evidence type="ECO:0000256" key="9">
    <source>
        <dbReference type="RuleBase" id="RU363036"/>
    </source>
</evidence>
<evidence type="ECO:0000256" key="1">
    <source>
        <dbReference type="ARBA" id="ARBA00005594"/>
    </source>
</evidence>
<protein>
    <recommendedName>
        <fullName evidence="8">Tryptophan--tRNA ligase</fullName>
        <ecNumber evidence="8">6.1.1.2</ecNumber>
    </recommendedName>
    <alternativeName>
        <fullName evidence="8">Tryptophanyl-tRNA synthetase</fullName>
        <shortName evidence="8">TrpRS</shortName>
    </alternativeName>
</protein>
<dbReference type="NCBIfam" id="TIGR00233">
    <property type="entry name" value="trpS"/>
    <property type="match status" value="1"/>
</dbReference>
<dbReference type="AlphaFoldDB" id="A0A3S4YU81"/>
<comment type="similarity">
    <text evidence="1 8 9">Belongs to the class-I aminoacyl-tRNA synthetase family.</text>
</comment>
<evidence type="ECO:0000256" key="6">
    <source>
        <dbReference type="ARBA" id="ARBA00023146"/>
    </source>
</evidence>
<feature type="binding site" evidence="8">
    <location>
        <begin position="224"/>
        <end position="228"/>
    </location>
    <ligand>
        <name>ATP</name>
        <dbReference type="ChEBI" id="CHEBI:30616"/>
    </ligand>
</feature>
<dbReference type="EC" id="6.1.1.2" evidence="8"/>
<dbReference type="Gene3D" id="3.40.50.620">
    <property type="entry name" value="HUPs"/>
    <property type="match status" value="1"/>
</dbReference>
<dbReference type="Gene3D" id="1.10.240.10">
    <property type="entry name" value="Tyrosyl-Transfer RNA Synthetase"/>
    <property type="match status" value="1"/>
</dbReference>
<dbReference type="InterPro" id="IPR002305">
    <property type="entry name" value="aa-tRNA-synth_Ic"/>
</dbReference>
<dbReference type="FunFam" id="1.10.240.10:FF:000002">
    <property type="entry name" value="Tryptophan--tRNA ligase"/>
    <property type="match status" value="1"/>
</dbReference>
<reference evidence="10 11" key="1">
    <citation type="submission" date="2018-12" db="EMBL/GenBank/DDBJ databases">
        <authorList>
            <consortium name="Pathogen Informatics"/>
        </authorList>
    </citation>
    <scope>NUCLEOTIDE SEQUENCE [LARGE SCALE GENOMIC DNA]</scope>
    <source>
        <strain evidence="10 11">NCTC10918</strain>
    </source>
</reference>
<dbReference type="PANTHER" id="PTHR43766">
    <property type="entry name" value="TRYPTOPHAN--TRNA LIGASE, MITOCHONDRIAL"/>
    <property type="match status" value="1"/>
</dbReference>
<comment type="caution">
    <text evidence="8">Lacks conserved residue(s) required for the propagation of feature annotation.</text>
</comment>
<evidence type="ECO:0000256" key="2">
    <source>
        <dbReference type="ARBA" id="ARBA00022598"/>
    </source>
</evidence>
<evidence type="ECO:0000256" key="3">
    <source>
        <dbReference type="ARBA" id="ARBA00022741"/>
    </source>
</evidence>
<dbReference type="HAMAP" id="MF_00140_B">
    <property type="entry name" value="Trp_tRNA_synth_B"/>
    <property type="match status" value="1"/>
</dbReference>
<keyword evidence="4 8" id="KW-0067">ATP-binding</keyword>
<keyword evidence="5 8" id="KW-0648">Protein biosynthesis</keyword>
<feature type="binding site" evidence="8">
    <location>
        <position position="215"/>
    </location>
    <ligand>
        <name>ATP</name>
        <dbReference type="ChEBI" id="CHEBI:30616"/>
    </ligand>
</feature>
<organism evidence="10 11">
    <name type="scientific">Rothia dentocariosa</name>
    <dbReference type="NCBI Taxonomy" id="2047"/>
    <lineage>
        <taxon>Bacteria</taxon>
        <taxon>Bacillati</taxon>
        <taxon>Actinomycetota</taxon>
        <taxon>Actinomycetes</taxon>
        <taxon>Micrococcales</taxon>
        <taxon>Micrococcaceae</taxon>
        <taxon>Rothia</taxon>
    </lineage>
</organism>
<dbReference type="PANTHER" id="PTHR43766:SF1">
    <property type="entry name" value="TRYPTOPHAN--TRNA LIGASE, MITOCHONDRIAL"/>
    <property type="match status" value="1"/>
</dbReference>
<evidence type="ECO:0000256" key="5">
    <source>
        <dbReference type="ARBA" id="ARBA00022917"/>
    </source>
</evidence>
<evidence type="ECO:0000313" key="11">
    <source>
        <dbReference type="Proteomes" id="UP000270988"/>
    </source>
</evidence>
<dbReference type="PROSITE" id="PS00178">
    <property type="entry name" value="AA_TRNA_LIGASE_I"/>
    <property type="match status" value="1"/>
</dbReference>
<dbReference type="SUPFAM" id="SSF52374">
    <property type="entry name" value="Nucleotidylyl transferase"/>
    <property type="match status" value="1"/>
</dbReference>